<dbReference type="GO" id="GO:0003723">
    <property type="term" value="F:RNA binding"/>
    <property type="evidence" value="ECO:0007669"/>
    <property type="project" value="UniProtKB-KW"/>
</dbReference>
<feature type="region of interest" description="Disordered" evidence="3">
    <location>
        <begin position="1400"/>
        <end position="1442"/>
    </location>
</feature>
<dbReference type="PANTHER" id="PTHR14379:SF3">
    <property type="entry name" value="MEIOSIS REGULATOR AND MRNA STABILITY FACTOR 1"/>
    <property type="match status" value="1"/>
</dbReference>
<dbReference type="PROSITE" id="PS51644">
    <property type="entry name" value="HTH_OST"/>
    <property type="match status" value="3"/>
</dbReference>
<evidence type="ECO:0000259" key="4">
    <source>
        <dbReference type="PROSITE" id="PS51644"/>
    </source>
</evidence>
<evidence type="ECO:0000313" key="5">
    <source>
        <dbReference type="EMBL" id="KAK3091075.1"/>
    </source>
</evidence>
<dbReference type="GO" id="GO:0005777">
    <property type="term" value="C:peroxisome"/>
    <property type="evidence" value="ECO:0007669"/>
    <property type="project" value="InterPro"/>
</dbReference>
<feature type="domain" description="HTH OST-type" evidence="4">
    <location>
        <begin position="990"/>
        <end position="1065"/>
    </location>
</feature>
<dbReference type="Gene3D" id="3.30.70.330">
    <property type="match status" value="2"/>
</dbReference>
<keyword evidence="6" id="KW-1185">Reference proteome</keyword>
<feature type="compositionally biased region" description="Basic and acidic residues" evidence="3">
    <location>
        <begin position="1424"/>
        <end position="1442"/>
    </location>
</feature>
<feature type="region of interest" description="Disordered" evidence="3">
    <location>
        <begin position="237"/>
        <end position="324"/>
    </location>
</feature>
<feature type="compositionally biased region" description="Polar residues" evidence="3">
    <location>
        <begin position="1289"/>
        <end position="1308"/>
    </location>
</feature>
<dbReference type="GO" id="GO:0004540">
    <property type="term" value="F:RNA nuclease activity"/>
    <property type="evidence" value="ECO:0007669"/>
    <property type="project" value="InterPro"/>
</dbReference>
<dbReference type="SUPFAM" id="SSF54928">
    <property type="entry name" value="RNA-binding domain, RBD"/>
    <property type="match status" value="2"/>
</dbReference>
<keyword evidence="2" id="KW-0694">RNA-binding</keyword>
<proteinExistence type="predicted"/>
<feature type="compositionally biased region" description="Low complexity" evidence="3">
    <location>
        <begin position="1542"/>
        <end position="1556"/>
    </location>
</feature>
<dbReference type="Gene3D" id="3.40.50.1010">
    <property type="entry name" value="5'-nuclease"/>
    <property type="match status" value="1"/>
</dbReference>
<reference evidence="5" key="1">
    <citation type="submission" date="2019-08" db="EMBL/GenBank/DDBJ databases">
        <title>The improved chromosome-level genome for the pearl oyster Pinctada fucata martensii using PacBio sequencing and Hi-C.</title>
        <authorList>
            <person name="Zheng Z."/>
        </authorList>
    </citation>
    <scope>NUCLEOTIDE SEQUENCE</scope>
    <source>
        <strain evidence="5">ZZ-2019</strain>
        <tissue evidence="5">Adductor muscle</tissue>
    </source>
</reference>
<dbReference type="InterPro" id="IPR035979">
    <property type="entry name" value="RBD_domain_sf"/>
</dbReference>
<dbReference type="GO" id="GO:0010468">
    <property type="term" value="P:regulation of gene expression"/>
    <property type="evidence" value="ECO:0007669"/>
    <property type="project" value="InterPro"/>
</dbReference>
<evidence type="ECO:0000256" key="3">
    <source>
        <dbReference type="SAM" id="MobiDB-lite"/>
    </source>
</evidence>
<feature type="domain" description="HTH OST-type" evidence="4">
    <location>
        <begin position="1204"/>
        <end position="1280"/>
    </location>
</feature>
<dbReference type="InterPro" id="IPR034189">
    <property type="entry name" value="MARF1_RRM1"/>
</dbReference>
<evidence type="ECO:0000256" key="1">
    <source>
        <dbReference type="ARBA" id="ARBA00022737"/>
    </source>
</evidence>
<name>A0AA89BQ08_PINIB</name>
<feature type="region of interest" description="Disordered" evidence="3">
    <location>
        <begin position="1541"/>
        <end position="1583"/>
    </location>
</feature>
<feature type="region of interest" description="Disordered" evidence="3">
    <location>
        <begin position="1286"/>
        <end position="1310"/>
    </location>
</feature>
<dbReference type="Pfam" id="PF11608">
    <property type="entry name" value="RRM_MARF1"/>
    <property type="match status" value="1"/>
</dbReference>
<dbReference type="Gene3D" id="3.30.420.610">
    <property type="entry name" value="LOTUS domain-like"/>
    <property type="match status" value="4"/>
</dbReference>
<feature type="compositionally biased region" description="Low complexity" evidence="3">
    <location>
        <begin position="294"/>
        <end position="316"/>
    </location>
</feature>
<dbReference type="PANTHER" id="PTHR14379">
    <property type="entry name" value="LIMKAIN B LKAP"/>
    <property type="match status" value="1"/>
</dbReference>
<dbReference type="InterPro" id="IPR012677">
    <property type="entry name" value="Nucleotide-bd_a/b_plait_sf"/>
</dbReference>
<dbReference type="EMBL" id="VSWD01000010">
    <property type="protein sequence ID" value="KAK3091075.1"/>
    <property type="molecule type" value="Genomic_DNA"/>
</dbReference>
<dbReference type="InterPro" id="IPR021139">
    <property type="entry name" value="NYN"/>
</dbReference>
<feature type="compositionally biased region" description="Basic and acidic residues" evidence="3">
    <location>
        <begin position="237"/>
        <end position="257"/>
    </location>
</feature>
<dbReference type="CDD" id="cd08824">
    <property type="entry name" value="LOTUS"/>
    <property type="match status" value="1"/>
</dbReference>
<keyword evidence="1" id="KW-0677">Repeat</keyword>
<gene>
    <name evidence="5" type="ORF">FSP39_016962</name>
</gene>
<sequence>MSNQLPPIGVFWDIENCSVPKWKSALSVVQLIREKFFADHREVEFMCVCDTTKESKDVIQELNNAQVNVVHINATSKNAADDKLRQSLRRFADNNTPPASLVLISSDVNFASDLSDLRHRKKFTVILVHSRHVAEALKICATHHYVYEDLVGDLPQRTAEGNSDDGTELEVFDYPIHIPPKKIHRRLKTISVNCGGRVISVTERVAVVRFACHNDAAKAKKRMEGEDVYGGKIKVKFPDTDDKEERKDSDHFGKPQQDKPFSQFDSKHSKEDSKNVGKSNGNKGKNKGKKNAENQGSNDDSINNNNNKTSTQSQNQETASPNNLQNVVNKFAKDKKGSRQVLMLQQQLYQEGQEKPSLSDSEMNRYNSYQQSTTYQYNQSGGGGYQHYQSYYNQQRYNVPNSGQATSSFYHYGSAHNQSFSTYSAYKSLYEGNGSNYRNKKYMNNGYGNANNHITYHNHNQQQQQGGGCVPFNPGPYNVPPPGYCSEGEGTQPAFSKNTFCPITSPSPCPSTSSSSSCEQMDSADWDSISGPVELLVSNLDYNISAKEWRKILFTTFHPHVRVLNVHVKTQPDNTSLGMVKIPSVEEARFAISQFHRKKIGYKRIHVTLKTEDSQRPASSTKAEAMALLSEAKGNVLPLFKFIELFDKRYHRSISVSELYKMRDTIDIREQGGAGRMVYLANSPQSTSPNLEGQDAEGSEILEQPACHRHCPEGSPAYAEAVNSCMLPNVKVRLKTFATQVHILLQSHEGNMPLMSFPACYSHECGPLPISMEGGVPLEHLISCVPGIQIQVSPSGVKKIQWAENRPPAPTDSSRLCTSPLLSQQLNQFSREMIDLLKQQPQGRMPFSKFIPTYHHFFGRQCRVADYGYNRLKDLFEAVPHVVQVLGTGDRKILTLSNRAQIRRFTTDLLKILKSQPGKEMPVQVIPAAFASMFNKRWDVTEYGMAYLDDLLSEVPSSSIAKNHEGSTSFIQITYAHIYFLDQSQEEVERTKQFALEVVDLLKHNPQCRMPFNKFIPAYHHHFGRQCRVSEYGFTKLVDLFEAIPHVVEIEEESEERLIHLTEPELRKVLAEQLVTLLNVQKNQCIPLHHLMSAFTCHFGFNIPLYDFNVDSEEELLTKLKHVVKVEKVNRCKYVKLEDRSETPQLAHQVLQLLMDHSGGSLPLMELCSRYKSIYGVDCDIKTIKDELLDFVQVTGDDESAVISLTALQAFARDVRILLYIHSKLLISDFERVYKEHFGVEIKPALYGCPTITALLESIPHVVTFSGKGLHRVVQLSANVTGLPCSRKPSYSPSAMDSDTQSSDSGVTDTHPEVEDIMKHEVMTAKSSSLLEGPVPSAIPSPDLRPVVQSETDLMKFETVADLVEKLMTLSEEEKKGQKTPLCRTPTSELLQLAAQCLLSRPPSTEPEVKDTPESKGQTGEKGSSSKEIKEEPQVKVSDEKGWWKVGQDQVKDEETLADKAKKESFEKTEQEKILREAIFTHLKKEVESRRDSKVKESTPSSEGFVGKLVEMKIPTAPTGKFLNRSADSVSYDNMFRQDLPLETSSVKSDSSTLSDRSQESPRKSPRKPRIAAKFPVRIDMGN</sequence>
<dbReference type="Pfam" id="PF12872">
    <property type="entry name" value="OST-HTH"/>
    <property type="match status" value="6"/>
</dbReference>
<evidence type="ECO:0000256" key="2">
    <source>
        <dbReference type="ARBA" id="ARBA00022884"/>
    </source>
</evidence>
<evidence type="ECO:0000313" key="6">
    <source>
        <dbReference type="Proteomes" id="UP001186944"/>
    </source>
</evidence>
<dbReference type="InterPro" id="IPR041966">
    <property type="entry name" value="LOTUS-like"/>
</dbReference>
<dbReference type="GO" id="GO:1905762">
    <property type="term" value="F:CCR4-NOT complex binding"/>
    <property type="evidence" value="ECO:0007669"/>
    <property type="project" value="TreeGrafter"/>
</dbReference>
<feature type="compositionally biased region" description="Basic and acidic residues" evidence="3">
    <location>
        <begin position="265"/>
        <end position="275"/>
    </location>
</feature>
<dbReference type="InterPro" id="IPR045602">
    <property type="entry name" value="MARF1_LOTUS"/>
</dbReference>
<protein>
    <recommendedName>
        <fullName evidence="4">HTH OST-type domain-containing protein</fullName>
    </recommendedName>
</protein>
<accession>A0AA89BQ08</accession>
<feature type="domain" description="HTH OST-type" evidence="4">
    <location>
        <begin position="825"/>
        <end position="899"/>
    </location>
</feature>
<dbReference type="Pfam" id="PF19687">
    <property type="entry name" value="MARF1_LOTUS"/>
    <property type="match status" value="1"/>
</dbReference>
<comment type="caution">
    <text evidence="5">The sequence shown here is derived from an EMBL/GenBank/DDBJ whole genome shotgun (WGS) entry which is preliminary data.</text>
</comment>
<dbReference type="InterPro" id="IPR024768">
    <property type="entry name" value="Marf1"/>
</dbReference>
<dbReference type="CDD" id="cd10910">
    <property type="entry name" value="PIN_limkain_b1_N_like"/>
    <property type="match status" value="1"/>
</dbReference>
<dbReference type="Pfam" id="PF01936">
    <property type="entry name" value="NYN"/>
    <property type="match status" value="1"/>
</dbReference>
<dbReference type="Proteomes" id="UP001186944">
    <property type="component" value="Unassembled WGS sequence"/>
</dbReference>
<organism evidence="5 6">
    <name type="scientific">Pinctada imbricata</name>
    <name type="common">Atlantic pearl-oyster</name>
    <name type="synonym">Pinctada martensii</name>
    <dbReference type="NCBI Taxonomy" id="66713"/>
    <lineage>
        <taxon>Eukaryota</taxon>
        <taxon>Metazoa</taxon>
        <taxon>Spiralia</taxon>
        <taxon>Lophotrochozoa</taxon>
        <taxon>Mollusca</taxon>
        <taxon>Bivalvia</taxon>
        <taxon>Autobranchia</taxon>
        <taxon>Pteriomorphia</taxon>
        <taxon>Pterioida</taxon>
        <taxon>Pterioidea</taxon>
        <taxon>Pteriidae</taxon>
        <taxon>Pinctada</taxon>
    </lineage>
</organism>
<dbReference type="InterPro" id="IPR025605">
    <property type="entry name" value="OST-HTH/LOTUS_dom"/>
</dbReference>